<feature type="region of interest" description="Disordered" evidence="1">
    <location>
        <begin position="615"/>
        <end position="640"/>
    </location>
</feature>
<dbReference type="SUPFAM" id="SSF52047">
    <property type="entry name" value="RNI-like"/>
    <property type="match status" value="1"/>
</dbReference>
<feature type="compositionally biased region" description="Acidic residues" evidence="1">
    <location>
        <begin position="135"/>
        <end position="165"/>
    </location>
</feature>
<proteinExistence type="predicted"/>
<evidence type="ECO:0000313" key="3">
    <source>
        <dbReference type="Proteomes" id="UP000250043"/>
    </source>
</evidence>
<accession>A0A8E2AQR6</accession>
<dbReference type="AlphaFoldDB" id="A0A8E2AQR6"/>
<dbReference type="Proteomes" id="UP000250043">
    <property type="component" value="Unassembled WGS sequence"/>
</dbReference>
<keyword evidence="3" id="KW-1185">Reference proteome</keyword>
<name>A0A8E2AQR6_9APHY</name>
<dbReference type="Gene3D" id="1.20.1280.50">
    <property type="match status" value="1"/>
</dbReference>
<gene>
    <name evidence="2" type="ORF">OBBRIDRAFT_242419</name>
</gene>
<dbReference type="OrthoDB" id="3341212at2759"/>
<feature type="region of interest" description="Disordered" evidence="1">
    <location>
        <begin position="132"/>
        <end position="166"/>
    </location>
</feature>
<evidence type="ECO:0000256" key="1">
    <source>
        <dbReference type="SAM" id="MobiDB-lite"/>
    </source>
</evidence>
<evidence type="ECO:0000313" key="2">
    <source>
        <dbReference type="EMBL" id="OCH86387.1"/>
    </source>
</evidence>
<dbReference type="InterPro" id="IPR032675">
    <property type="entry name" value="LRR_dom_sf"/>
</dbReference>
<organism evidence="2 3">
    <name type="scientific">Obba rivulosa</name>
    <dbReference type="NCBI Taxonomy" id="1052685"/>
    <lineage>
        <taxon>Eukaryota</taxon>
        <taxon>Fungi</taxon>
        <taxon>Dikarya</taxon>
        <taxon>Basidiomycota</taxon>
        <taxon>Agaricomycotina</taxon>
        <taxon>Agaricomycetes</taxon>
        <taxon>Polyporales</taxon>
        <taxon>Gelatoporiaceae</taxon>
        <taxon>Obba</taxon>
    </lineage>
</organism>
<reference evidence="2 3" key="1">
    <citation type="submission" date="2016-07" db="EMBL/GenBank/DDBJ databases">
        <title>Draft genome of the white-rot fungus Obba rivulosa 3A-2.</title>
        <authorList>
            <consortium name="DOE Joint Genome Institute"/>
            <person name="Miettinen O."/>
            <person name="Riley R."/>
            <person name="Acob R."/>
            <person name="Barry K."/>
            <person name="Cullen D."/>
            <person name="De Vries R."/>
            <person name="Hainaut M."/>
            <person name="Hatakka A."/>
            <person name="Henrissat B."/>
            <person name="Hilden K."/>
            <person name="Kuo R."/>
            <person name="Labutti K."/>
            <person name="Lipzen A."/>
            <person name="Makela M.R."/>
            <person name="Sandor L."/>
            <person name="Spatafora J.W."/>
            <person name="Grigoriev I.V."/>
            <person name="Hibbett D.S."/>
        </authorList>
    </citation>
    <scope>NUCLEOTIDE SEQUENCE [LARGE SCALE GENOMIC DNA]</scope>
    <source>
        <strain evidence="2 3">3A-2</strain>
    </source>
</reference>
<evidence type="ECO:0008006" key="4">
    <source>
        <dbReference type="Google" id="ProtNLM"/>
    </source>
</evidence>
<feature type="compositionally biased region" description="Acidic residues" evidence="1">
    <location>
        <begin position="617"/>
        <end position="640"/>
    </location>
</feature>
<protein>
    <recommendedName>
        <fullName evidence="4">F-box domain-containing protein</fullName>
    </recommendedName>
</protein>
<dbReference type="Gene3D" id="3.80.10.10">
    <property type="entry name" value="Ribonuclease Inhibitor"/>
    <property type="match status" value="1"/>
</dbReference>
<sequence>MFCRVHALHRLVERGLKMCTRSWHVYLQRIMGFADRVCHVIPRFSEARDGPPCCLPFLSFRILSSYYPTGGSLFPSCEASRFLSILAMADIEASSSTGPSGGNPFIPPADGKCPINDLPDELLAHIFLLGTPQYSDDEDDDDIDDGNADEMDEDDEDDMDEDEEDDRRHSIEFEILVSHVCQRWRGIALDTPALWSTIDFDEEEPFPKAKTYLERSKGAPLVISVDCSETDEDEDDEKSGVENRELERWKKISELIIPHVAHWRTFELIVSDYRLMHHALSQLGRCPSAPMLEGLLLYHHDDNDDVEEFPYPHLREQNFVLFNGNTPKLSHVVLWGVHLNWAKSTFLRNLINFELHYHAFDVRPSYRDFARILKDSPDLKVLSLVASGPAGTPVDWLESITEAAEEAAAAGGSGKGKDISEAPIAAPITTLHLPSITDLSICYHEPEYILPLIERLALPNLTRLEMDFEDADFTDFINCLIAPHPVTGKPLVGGLEELCIKNLPCEKQAVADLYGAVPNLTSLNLSFYYLTEEWYHYLLDAPSSSGGSSALGNNLFLPRLTELITSGLSGAQMRLLVESRRAKGAPLKHVAMNQEDDVDEFFEEWLKNNVEQFETFEGSDDEDADEMDVEVEEDEWEDME</sequence>
<dbReference type="EMBL" id="KV722530">
    <property type="protein sequence ID" value="OCH86387.1"/>
    <property type="molecule type" value="Genomic_DNA"/>
</dbReference>